<dbReference type="AlphaFoldDB" id="A0A3M2M6X3"/>
<feature type="region of interest" description="Disordered" evidence="1">
    <location>
        <begin position="80"/>
        <end position="109"/>
    </location>
</feature>
<gene>
    <name evidence="2" type="ORF">EBO15_10265</name>
</gene>
<organism evidence="2 3">
    <name type="scientific">Actinomadura harenae</name>
    <dbReference type="NCBI Taxonomy" id="2483351"/>
    <lineage>
        <taxon>Bacteria</taxon>
        <taxon>Bacillati</taxon>
        <taxon>Actinomycetota</taxon>
        <taxon>Actinomycetes</taxon>
        <taxon>Streptosporangiales</taxon>
        <taxon>Thermomonosporaceae</taxon>
        <taxon>Actinomadura</taxon>
    </lineage>
</organism>
<feature type="region of interest" description="Disordered" evidence="1">
    <location>
        <begin position="320"/>
        <end position="413"/>
    </location>
</feature>
<evidence type="ECO:0000313" key="3">
    <source>
        <dbReference type="Proteomes" id="UP000282674"/>
    </source>
</evidence>
<feature type="compositionally biased region" description="Basic and acidic residues" evidence="1">
    <location>
        <begin position="85"/>
        <end position="109"/>
    </location>
</feature>
<sequence>MMDPLTALVVAMWIAGHFTKNVTQDLTWKARGEDPPSFRREQERRANGTNRRPFTERREARRFFVNAWEDAWENADAHRARRHEQHADRRRERWDLQDQVEGAEKDGHERNRALDAAEDAAYERNQQLRNCLRCGELRDVAELADIEVNGVLQPLCPPCVYAVTKPESTTQQFPKCWRCGRLTSAPRVYHWQGADRIVCRPCLRHLLQHNSVDVPLPGNNSTPGARFAKEPEADAEPGQASNPPRPGTSEFCPHCVAREGYNEQAQQAIIHEPHCPRNIRASRPETPAPQGVPADRASNRPWPGTSELCPHCVARQHVGPQGRSAIAHEPHCPRNIPAVRPKTPAPQGDSARNNTHQPVTSADAEPEPSREAKPTEPTSGADTSEKEADDPPVPGTSRTSDQNASEPESGEAQVIEFSTWRRDHPAADHGTTSTTSSAPLEGTTTAADAAGTTTEDSLSAESQTLNAAITFTNGMANSAGAALNNTELSLTGLRAGGVTGDALAALELAMEAMQQAQAAYQRANTVLVGHLSVREAYEANQGAGNREYVTQD</sequence>
<evidence type="ECO:0000313" key="2">
    <source>
        <dbReference type="EMBL" id="RMI45301.1"/>
    </source>
</evidence>
<dbReference type="EMBL" id="RFFG01000014">
    <property type="protein sequence ID" value="RMI45301.1"/>
    <property type="molecule type" value="Genomic_DNA"/>
</dbReference>
<feature type="compositionally biased region" description="Polar residues" evidence="1">
    <location>
        <begin position="350"/>
        <end position="360"/>
    </location>
</feature>
<evidence type="ECO:0000256" key="1">
    <source>
        <dbReference type="SAM" id="MobiDB-lite"/>
    </source>
</evidence>
<keyword evidence="3" id="KW-1185">Reference proteome</keyword>
<feature type="compositionally biased region" description="Polar residues" evidence="1">
    <location>
        <begin position="396"/>
        <end position="406"/>
    </location>
</feature>
<accession>A0A3M2M6X3</accession>
<dbReference type="Proteomes" id="UP000282674">
    <property type="component" value="Unassembled WGS sequence"/>
</dbReference>
<comment type="caution">
    <text evidence="2">The sequence shown here is derived from an EMBL/GenBank/DDBJ whole genome shotgun (WGS) entry which is preliminary data.</text>
</comment>
<feature type="region of interest" description="Disordered" evidence="1">
    <location>
        <begin position="277"/>
        <end position="302"/>
    </location>
</feature>
<proteinExistence type="predicted"/>
<feature type="region of interest" description="Disordered" evidence="1">
    <location>
        <begin position="29"/>
        <end position="53"/>
    </location>
</feature>
<reference evidence="2 3" key="1">
    <citation type="submission" date="2018-10" db="EMBL/GenBank/DDBJ databases">
        <title>Isolation from soil.</title>
        <authorList>
            <person name="Hu J."/>
        </authorList>
    </citation>
    <scope>NUCLEOTIDE SEQUENCE [LARGE SCALE GENOMIC DNA]</scope>
    <source>
        <strain evidence="2 3">NEAU-Ht49</strain>
    </source>
</reference>
<feature type="compositionally biased region" description="Basic and acidic residues" evidence="1">
    <location>
        <begin position="29"/>
        <end position="46"/>
    </location>
</feature>
<protein>
    <submittedName>
        <fullName evidence="2">Uncharacterized protein</fullName>
    </submittedName>
</protein>
<feature type="region of interest" description="Disordered" evidence="1">
    <location>
        <begin position="213"/>
        <end position="249"/>
    </location>
</feature>
<name>A0A3M2M6X3_9ACTN</name>